<name>A0A072U112_MEDTR</name>
<evidence type="ECO:0000313" key="3">
    <source>
        <dbReference type="Proteomes" id="UP000002051"/>
    </source>
</evidence>
<dbReference type="EMBL" id="CM001223">
    <property type="protein sequence ID" value="KEH23146.1"/>
    <property type="molecule type" value="Genomic_DNA"/>
</dbReference>
<dbReference type="HOGENOM" id="CLU_2403030_0_0_1"/>
<reference evidence="1 3" key="1">
    <citation type="journal article" date="2011" name="Nature">
        <title>The Medicago genome provides insight into the evolution of rhizobial symbioses.</title>
        <authorList>
            <person name="Young N.D."/>
            <person name="Debelle F."/>
            <person name="Oldroyd G.E."/>
            <person name="Geurts R."/>
            <person name="Cannon S.B."/>
            <person name="Udvardi M.K."/>
            <person name="Benedito V.A."/>
            <person name="Mayer K.F."/>
            <person name="Gouzy J."/>
            <person name="Schoof H."/>
            <person name="Van de Peer Y."/>
            <person name="Proost S."/>
            <person name="Cook D.R."/>
            <person name="Meyers B.C."/>
            <person name="Spannagl M."/>
            <person name="Cheung F."/>
            <person name="De Mita S."/>
            <person name="Krishnakumar V."/>
            <person name="Gundlach H."/>
            <person name="Zhou S."/>
            <person name="Mudge J."/>
            <person name="Bharti A.K."/>
            <person name="Murray J.D."/>
            <person name="Naoumkina M.A."/>
            <person name="Rosen B."/>
            <person name="Silverstein K.A."/>
            <person name="Tang H."/>
            <person name="Rombauts S."/>
            <person name="Zhao P.X."/>
            <person name="Zhou P."/>
            <person name="Barbe V."/>
            <person name="Bardou P."/>
            <person name="Bechner M."/>
            <person name="Bellec A."/>
            <person name="Berger A."/>
            <person name="Berges H."/>
            <person name="Bidwell S."/>
            <person name="Bisseling T."/>
            <person name="Choisne N."/>
            <person name="Couloux A."/>
            <person name="Denny R."/>
            <person name="Deshpande S."/>
            <person name="Dai X."/>
            <person name="Doyle J.J."/>
            <person name="Dudez A.M."/>
            <person name="Farmer A.D."/>
            <person name="Fouteau S."/>
            <person name="Franken C."/>
            <person name="Gibelin C."/>
            <person name="Gish J."/>
            <person name="Goldstein S."/>
            <person name="Gonzalez A.J."/>
            <person name="Green P.J."/>
            <person name="Hallab A."/>
            <person name="Hartog M."/>
            <person name="Hua A."/>
            <person name="Humphray S.J."/>
            <person name="Jeong D.H."/>
            <person name="Jing Y."/>
            <person name="Jocker A."/>
            <person name="Kenton S.M."/>
            <person name="Kim D.J."/>
            <person name="Klee K."/>
            <person name="Lai H."/>
            <person name="Lang C."/>
            <person name="Lin S."/>
            <person name="Macmil S.L."/>
            <person name="Magdelenat G."/>
            <person name="Matthews L."/>
            <person name="McCorrison J."/>
            <person name="Monaghan E.L."/>
            <person name="Mun J.H."/>
            <person name="Najar F.Z."/>
            <person name="Nicholson C."/>
            <person name="Noirot C."/>
            <person name="O'Bleness M."/>
            <person name="Paule C.R."/>
            <person name="Poulain J."/>
            <person name="Prion F."/>
            <person name="Qin B."/>
            <person name="Qu C."/>
            <person name="Retzel E.F."/>
            <person name="Riddle C."/>
            <person name="Sallet E."/>
            <person name="Samain S."/>
            <person name="Samson N."/>
            <person name="Sanders I."/>
            <person name="Saurat O."/>
            <person name="Scarpelli C."/>
            <person name="Schiex T."/>
            <person name="Segurens B."/>
            <person name="Severin A.J."/>
            <person name="Sherrier D.J."/>
            <person name="Shi R."/>
            <person name="Sims S."/>
            <person name="Singer S.R."/>
            <person name="Sinharoy S."/>
            <person name="Sterck L."/>
            <person name="Viollet A."/>
            <person name="Wang B.B."/>
            <person name="Wang K."/>
            <person name="Wang M."/>
            <person name="Wang X."/>
            <person name="Warfsmann J."/>
            <person name="Weissenbach J."/>
            <person name="White D.D."/>
            <person name="White J.D."/>
            <person name="Wiley G.B."/>
            <person name="Wincker P."/>
            <person name="Xing Y."/>
            <person name="Yang L."/>
            <person name="Yao Z."/>
            <person name="Ying F."/>
            <person name="Zhai J."/>
            <person name="Zhou L."/>
            <person name="Zuber A."/>
            <person name="Denarie J."/>
            <person name="Dixon R.A."/>
            <person name="May G.D."/>
            <person name="Schwartz D.C."/>
            <person name="Rogers J."/>
            <person name="Quetier F."/>
            <person name="Town C.D."/>
            <person name="Roe B.A."/>
        </authorList>
    </citation>
    <scope>NUCLEOTIDE SEQUENCE [LARGE SCALE GENOMIC DNA]</scope>
    <source>
        <strain evidence="1">A17</strain>
        <strain evidence="2 3">cv. Jemalong A17</strain>
    </source>
</reference>
<accession>A0A072U112</accession>
<sequence length="93" mass="10465">MDLFEVPGKGRVKFNGDEIMTSVSGHASYCYIAREKLQANILKLLPVSSKDQVVDFFTKALLPQSFSNLLSKLGMIYIYQSPTCGRILHHEKT</sequence>
<evidence type="ECO:0000313" key="1">
    <source>
        <dbReference type="EMBL" id="KEH23146.1"/>
    </source>
</evidence>
<proteinExistence type="predicted"/>
<dbReference type="EnsemblPlants" id="KEH23146">
    <property type="protein sequence ID" value="KEH23146"/>
    <property type="gene ID" value="MTR_7g067040"/>
</dbReference>
<keyword evidence="3" id="KW-1185">Reference proteome</keyword>
<organism evidence="1 3">
    <name type="scientific">Medicago truncatula</name>
    <name type="common">Barrel medic</name>
    <name type="synonym">Medicago tribuloides</name>
    <dbReference type="NCBI Taxonomy" id="3880"/>
    <lineage>
        <taxon>Eukaryota</taxon>
        <taxon>Viridiplantae</taxon>
        <taxon>Streptophyta</taxon>
        <taxon>Embryophyta</taxon>
        <taxon>Tracheophyta</taxon>
        <taxon>Spermatophyta</taxon>
        <taxon>Magnoliopsida</taxon>
        <taxon>eudicotyledons</taxon>
        <taxon>Gunneridae</taxon>
        <taxon>Pentapetalae</taxon>
        <taxon>rosids</taxon>
        <taxon>fabids</taxon>
        <taxon>Fabales</taxon>
        <taxon>Fabaceae</taxon>
        <taxon>Papilionoideae</taxon>
        <taxon>50 kb inversion clade</taxon>
        <taxon>NPAAA clade</taxon>
        <taxon>Hologalegina</taxon>
        <taxon>IRL clade</taxon>
        <taxon>Trifolieae</taxon>
        <taxon>Medicago</taxon>
    </lineage>
</organism>
<reference evidence="2" key="3">
    <citation type="submission" date="2015-04" db="UniProtKB">
        <authorList>
            <consortium name="EnsemblPlants"/>
        </authorList>
    </citation>
    <scope>IDENTIFICATION</scope>
    <source>
        <strain evidence="2">cv. Jemalong A17</strain>
    </source>
</reference>
<dbReference type="AlphaFoldDB" id="A0A072U112"/>
<gene>
    <name evidence="1" type="ordered locus">MTR_7g067040</name>
</gene>
<reference evidence="1 3" key="2">
    <citation type="journal article" date="2014" name="BMC Genomics">
        <title>An improved genome release (version Mt4.0) for the model legume Medicago truncatula.</title>
        <authorList>
            <person name="Tang H."/>
            <person name="Krishnakumar V."/>
            <person name="Bidwell S."/>
            <person name="Rosen B."/>
            <person name="Chan A."/>
            <person name="Zhou S."/>
            <person name="Gentzbittel L."/>
            <person name="Childs K.L."/>
            <person name="Yandell M."/>
            <person name="Gundlach H."/>
            <person name="Mayer K.F."/>
            <person name="Schwartz D.C."/>
            <person name="Town C.D."/>
        </authorList>
    </citation>
    <scope>GENOME REANNOTATION</scope>
    <source>
        <strain evidence="1">A17</strain>
        <strain evidence="2 3">cv. Jemalong A17</strain>
    </source>
</reference>
<evidence type="ECO:0000313" key="2">
    <source>
        <dbReference type="EnsemblPlants" id="KEH23146"/>
    </source>
</evidence>
<protein>
    <submittedName>
        <fullName evidence="1 2">Uncharacterized protein</fullName>
    </submittedName>
</protein>
<dbReference type="Proteomes" id="UP000002051">
    <property type="component" value="Unassembled WGS sequence"/>
</dbReference>